<evidence type="ECO:0000313" key="2">
    <source>
        <dbReference type="Proteomes" id="UP000631114"/>
    </source>
</evidence>
<keyword evidence="2" id="KW-1185">Reference proteome</keyword>
<reference evidence="1 2" key="1">
    <citation type="submission" date="2020-10" db="EMBL/GenBank/DDBJ databases">
        <title>The Coptis chinensis genome and diversification of protoberbering-type alkaloids.</title>
        <authorList>
            <person name="Wang B."/>
            <person name="Shu S."/>
            <person name="Song C."/>
            <person name="Liu Y."/>
        </authorList>
    </citation>
    <scope>NUCLEOTIDE SEQUENCE [LARGE SCALE GENOMIC DNA]</scope>
    <source>
        <strain evidence="1">HL-2020</strain>
        <tissue evidence="1">Leaf</tissue>
    </source>
</reference>
<dbReference type="OrthoDB" id="1888829at2759"/>
<dbReference type="PANTHER" id="PTHR32011">
    <property type="entry name" value="OS08G0472400 PROTEIN"/>
    <property type="match status" value="1"/>
</dbReference>
<dbReference type="EMBL" id="JADFTS010000006">
    <property type="protein sequence ID" value="KAF9599964.1"/>
    <property type="molecule type" value="Genomic_DNA"/>
</dbReference>
<dbReference type="PANTHER" id="PTHR32011:SF2">
    <property type="entry name" value="OS08G0472400 PROTEIN"/>
    <property type="match status" value="1"/>
</dbReference>
<evidence type="ECO:0000313" key="1">
    <source>
        <dbReference type="EMBL" id="KAF9599964.1"/>
    </source>
</evidence>
<organism evidence="1 2">
    <name type="scientific">Coptis chinensis</name>
    <dbReference type="NCBI Taxonomy" id="261450"/>
    <lineage>
        <taxon>Eukaryota</taxon>
        <taxon>Viridiplantae</taxon>
        <taxon>Streptophyta</taxon>
        <taxon>Embryophyta</taxon>
        <taxon>Tracheophyta</taxon>
        <taxon>Spermatophyta</taxon>
        <taxon>Magnoliopsida</taxon>
        <taxon>Ranunculales</taxon>
        <taxon>Ranunculaceae</taxon>
        <taxon>Coptidoideae</taxon>
        <taxon>Coptis</taxon>
    </lineage>
</organism>
<dbReference type="Proteomes" id="UP000631114">
    <property type="component" value="Unassembled WGS sequence"/>
</dbReference>
<protein>
    <submittedName>
        <fullName evidence="1">Uncharacterized protein</fullName>
    </submittedName>
</protein>
<comment type="caution">
    <text evidence="1">The sequence shown here is derived from an EMBL/GenBank/DDBJ whole genome shotgun (WGS) entry which is preliminary data.</text>
</comment>
<sequence>MVDIEQRLTNLNPAHIAGLRRLSARAAKPSHISVRNSLLSFSSLAETVITHLKNSHIQVLNGLTEPDFARIEAEFGFTFPPDLRAVLSLGLPIGPCFPNWRADTNSRAHIRALLRVPIAAICSQIVRNSFWLKCWGVKPCDTNKALRIGRNALKKVPLMLPLFNHFYIPCNPSLAGNPIFFINENQIYCCGLELSDFFECESLFRCNNEYRIQRSMSEKSAGSGSARIRKPRWVEFWSEAAISSRRNSTSSERYFEISDMKYRSKVPKWVEEYMTSIGSVLKQSGWDEPDISDILNVSGCSLFDDEVGFSDSQAVLDTLLLKTDRFSDSLRKSGWSCEEVTDCLGLEFWLEKEKKLCKELPGEFVKRNGKLVESVSR</sequence>
<proteinExistence type="predicted"/>
<accession>A0A835LQM5</accession>
<dbReference type="AlphaFoldDB" id="A0A835LQM5"/>
<gene>
    <name evidence="1" type="ORF">IFM89_001999</name>
</gene>
<name>A0A835LQM5_9MAGN</name>